<dbReference type="Proteomes" id="UP000077280">
    <property type="component" value="Unassembled WGS sequence"/>
</dbReference>
<dbReference type="GO" id="GO:0008289">
    <property type="term" value="F:lipid binding"/>
    <property type="evidence" value="ECO:0007669"/>
    <property type="project" value="UniProtKB-KW"/>
</dbReference>
<keyword evidence="5" id="KW-1185">Reference proteome</keyword>
<dbReference type="GeneID" id="93383118"/>
<sequence>MKTAIVTDSTCYLSAREISDNNITIVPIPVVIDGKSYDEGVDITNEEFYKKLKTSGSFPSTTQPPLGKMIELYKQLRDEGYENVISIHLASTISGFVSSLDSIKNEIEGLNVYVYDSEITVRLMGSLVLEAARMAREGQEPASILERLNQLRSTFGEYFIVDDLQNLVRGGRLSNASAFIGGLLKIKPILTFNDAHEIVAFEKVRSTKKALARVEELFAKSKENLDYPIRAIIIHANDEPAALKWQEKLQTKYPDLPIDISYFGPVIGAHLGEKALALAWLEDYTKQ</sequence>
<dbReference type="EMBL" id="LXND01000061">
    <property type="protein sequence ID" value="OAD63611.1"/>
    <property type="molecule type" value="Genomic_DNA"/>
</dbReference>
<dbReference type="Gene3D" id="3.40.50.10170">
    <property type="match status" value="1"/>
</dbReference>
<comment type="function">
    <text evidence="1">May bind long-chain fatty acids, such as palmitate, and may play a role in lipid transport or fatty acid metabolism.</text>
</comment>
<keyword evidence="2" id="KW-0446">Lipid-binding</keyword>
<evidence type="ECO:0000313" key="4">
    <source>
        <dbReference type="EMBL" id="OAD63611.1"/>
    </source>
</evidence>
<dbReference type="PANTHER" id="PTHR33434">
    <property type="entry name" value="DEGV DOMAIN-CONTAINING PROTEIN DR_1986-RELATED"/>
    <property type="match status" value="1"/>
</dbReference>
<dbReference type="Proteomes" id="UP001275867">
    <property type="component" value="Unassembled WGS sequence"/>
</dbReference>
<dbReference type="Pfam" id="PF02645">
    <property type="entry name" value="DegV"/>
    <property type="match status" value="1"/>
</dbReference>
<gene>
    <name evidence="4" type="ORF">A7K95_00585</name>
    <name evidence="3" type="ORF">GA842_08395</name>
</gene>
<proteinExistence type="predicted"/>
<dbReference type="EMBL" id="WERX01000028">
    <property type="protein sequence ID" value="MDV7694877.1"/>
    <property type="molecule type" value="Genomic_DNA"/>
</dbReference>
<accession>A0A176TJF7</accession>
<evidence type="ECO:0000313" key="6">
    <source>
        <dbReference type="Proteomes" id="UP001275867"/>
    </source>
</evidence>
<dbReference type="SUPFAM" id="SSF82549">
    <property type="entry name" value="DAK1/DegV-like"/>
    <property type="match status" value="1"/>
</dbReference>
<dbReference type="InterPro" id="IPR043168">
    <property type="entry name" value="DegV_C"/>
</dbReference>
<dbReference type="RefSeq" id="WP_057782348.1">
    <property type="nucleotide sequence ID" value="NZ_BJWE01000001.1"/>
</dbReference>
<evidence type="ECO:0000313" key="5">
    <source>
        <dbReference type="Proteomes" id="UP000077280"/>
    </source>
</evidence>
<dbReference type="Gene3D" id="3.30.1180.10">
    <property type="match status" value="1"/>
</dbReference>
<evidence type="ECO:0000313" key="3">
    <source>
        <dbReference type="EMBL" id="MDV7694877.1"/>
    </source>
</evidence>
<reference evidence="4 5" key="1">
    <citation type="submission" date="2016-05" db="EMBL/GenBank/DDBJ databases">
        <title>Draft genome sequence of Pediococcus parvulus 2.6, a probiotic beta-glucan producer strain.</title>
        <authorList>
            <person name="Mohedano M.L."/>
            <person name="Perez-Ramos A."/>
            <person name="Duenas M.T."/>
            <person name="Lamontanara A."/>
            <person name="Orru L."/>
            <person name="Spano G."/>
            <person name="Capozzi V."/>
            <person name="Lopez P."/>
        </authorList>
    </citation>
    <scope>NUCLEOTIDE SEQUENCE [LARGE SCALE GENOMIC DNA]</scope>
    <source>
        <strain evidence="4 5">2.6</strain>
    </source>
</reference>
<organism evidence="3 6">
    <name type="scientific">Pediococcus parvulus</name>
    <dbReference type="NCBI Taxonomy" id="54062"/>
    <lineage>
        <taxon>Bacteria</taxon>
        <taxon>Bacillati</taxon>
        <taxon>Bacillota</taxon>
        <taxon>Bacilli</taxon>
        <taxon>Lactobacillales</taxon>
        <taxon>Lactobacillaceae</taxon>
        <taxon>Pediococcus</taxon>
    </lineage>
</organism>
<protein>
    <submittedName>
        <fullName evidence="3">DegV family EDD domain-containing protein</fullName>
    </submittedName>
    <submittedName>
        <fullName evidence="4">Fatty acid-binding protein DegV</fullName>
    </submittedName>
</protein>
<reference evidence="3" key="2">
    <citation type="submission" date="2019-10" db="EMBL/GenBank/DDBJ databases">
        <title>Malate fermentation in French cider.</title>
        <authorList>
            <person name="Cousin F.J."/>
            <person name="Medina Fernandez S."/>
            <person name="Misery B."/>
            <person name="Laplace J.-M."/>
            <person name="Cretenet M."/>
        </authorList>
    </citation>
    <scope>NUCLEOTIDE SEQUENCE</scope>
    <source>
        <strain evidence="3">UCMA15901</strain>
    </source>
</reference>
<dbReference type="InterPro" id="IPR003797">
    <property type="entry name" value="DegV"/>
</dbReference>
<comment type="caution">
    <text evidence="3">The sequence shown here is derived from an EMBL/GenBank/DDBJ whole genome shotgun (WGS) entry which is preliminary data.</text>
</comment>
<dbReference type="NCBIfam" id="TIGR00762">
    <property type="entry name" value="DegV"/>
    <property type="match status" value="1"/>
</dbReference>
<dbReference type="InterPro" id="IPR050270">
    <property type="entry name" value="DegV_domain_contain"/>
</dbReference>
<evidence type="ECO:0000256" key="1">
    <source>
        <dbReference type="ARBA" id="ARBA00003238"/>
    </source>
</evidence>
<dbReference type="AlphaFoldDB" id="A0A176TJF7"/>
<dbReference type="PROSITE" id="PS51482">
    <property type="entry name" value="DEGV"/>
    <property type="match status" value="1"/>
</dbReference>
<dbReference type="OrthoDB" id="9775494at2"/>
<evidence type="ECO:0000256" key="2">
    <source>
        <dbReference type="ARBA" id="ARBA00023121"/>
    </source>
</evidence>
<dbReference type="PANTHER" id="PTHR33434:SF2">
    <property type="entry name" value="FATTY ACID-BINDING PROTEIN TM_1468"/>
    <property type="match status" value="1"/>
</dbReference>
<name>A0A176TJF7_9LACO</name>